<dbReference type="GO" id="GO:0000049">
    <property type="term" value="F:tRNA binding"/>
    <property type="evidence" value="ECO:0007669"/>
    <property type="project" value="UniProtKB-UniRule"/>
</dbReference>
<dbReference type="Pfam" id="PF03725">
    <property type="entry name" value="RNase_PH_C"/>
    <property type="match status" value="1"/>
</dbReference>
<feature type="region of interest" description="Disordered" evidence="8">
    <location>
        <begin position="1"/>
        <end position="28"/>
    </location>
</feature>
<reference evidence="11" key="1">
    <citation type="submission" date="2021-01" db="EMBL/GenBank/DDBJ databases">
        <title>YIM 132084 draft genome.</title>
        <authorList>
            <person name="An D."/>
        </authorList>
    </citation>
    <scope>NUCLEOTIDE SEQUENCE</scope>
    <source>
        <strain evidence="11">YIM 132084</strain>
    </source>
</reference>
<dbReference type="InterPro" id="IPR020568">
    <property type="entry name" value="Ribosomal_Su5_D2-typ_SF"/>
</dbReference>
<evidence type="ECO:0000256" key="5">
    <source>
        <dbReference type="ARBA" id="ARBA00022695"/>
    </source>
</evidence>
<dbReference type="EMBL" id="JAERWK010000010">
    <property type="protein sequence ID" value="MBM9467189.1"/>
    <property type="molecule type" value="Genomic_DNA"/>
</dbReference>
<dbReference type="AlphaFoldDB" id="A0A938YFH5"/>
<dbReference type="InterPro" id="IPR018336">
    <property type="entry name" value="RNase_PH_CS"/>
</dbReference>
<dbReference type="HAMAP" id="MF_00564">
    <property type="entry name" value="RNase_PH"/>
    <property type="match status" value="1"/>
</dbReference>
<dbReference type="Proteomes" id="UP000663792">
    <property type="component" value="Unassembled WGS sequence"/>
</dbReference>
<proteinExistence type="inferred from homology"/>
<evidence type="ECO:0000259" key="10">
    <source>
        <dbReference type="Pfam" id="PF03725"/>
    </source>
</evidence>
<comment type="caution">
    <text evidence="11">The sequence shown here is derived from an EMBL/GenBank/DDBJ whole genome shotgun (WGS) entry which is preliminary data.</text>
</comment>
<keyword evidence="5 7" id="KW-0548">Nucleotidyltransferase</keyword>
<dbReference type="GO" id="GO:0008033">
    <property type="term" value="P:tRNA processing"/>
    <property type="evidence" value="ECO:0007669"/>
    <property type="project" value="UniProtKB-UniRule"/>
</dbReference>
<evidence type="ECO:0000256" key="2">
    <source>
        <dbReference type="ARBA" id="ARBA00022552"/>
    </source>
</evidence>
<gene>
    <name evidence="7 11" type="primary">rph</name>
    <name evidence="11" type="ORF">JL106_07840</name>
</gene>
<sequence>MPDASTDTRTDRATTSTPGLRSDGRTDDALRPVRFTRGFQAHPAGSVLVEFGGTKVLCAASVTRGVPRWRQGSGLGWLTAEYAMLPSATHERSARESVKGRVGGRTHEISRLIGRSLRACIDLKALGENTIAVDCDVLQADGGTRTAAITGAWVALADAVSVLREQGALTDPQPLSCQVAAVSVGVVGGRLRLDLPYEEDARAEVDMNVVATDAGTLVEVQGTGEGATFARGTLDGMLDLALAGIEELTVLQALALEQPLERTVPAARR</sequence>
<evidence type="ECO:0000256" key="8">
    <source>
        <dbReference type="SAM" id="MobiDB-lite"/>
    </source>
</evidence>
<dbReference type="InterPro" id="IPR001247">
    <property type="entry name" value="ExoRNase_PH_dom1"/>
</dbReference>
<keyword evidence="7 11" id="KW-0808">Transferase</keyword>
<feature type="domain" description="Exoribonuclease phosphorolytic" evidence="9">
    <location>
        <begin position="30"/>
        <end position="159"/>
    </location>
</feature>
<feature type="binding site" evidence="7">
    <location>
        <begin position="143"/>
        <end position="145"/>
    </location>
    <ligand>
        <name>phosphate</name>
        <dbReference type="ChEBI" id="CHEBI:43474"/>
        <note>substrate</note>
    </ligand>
</feature>
<dbReference type="FunFam" id="3.30.230.70:FF:000003">
    <property type="entry name" value="Ribonuclease PH"/>
    <property type="match status" value="1"/>
</dbReference>
<dbReference type="InterPro" id="IPR002381">
    <property type="entry name" value="RNase_PH_bac-type"/>
</dbReference>
<evidence type="ECO:0000313" key="11">
    <source>
        <dbReference type="EMBL" id="MBM9467189.1"/>
    </source>
</evidence>
<comment type="function">
    <text evidence="7">Phosphorolytic 3'-5' exoribonuclease that plays an important role in tRNA 3'-end maturation. Removes nucleotide residues following the 3'-CCA terminus of tRNAs; can also add nucleotides to the ends of RNA molecules by using nucleoside diphosphates as substrates, but this may not be physiologically important. Probably plays a role in initiation of 16S rRNA degradation (leading to ribosome degradation) during starvation.</text>
</comment>
<evidence type="ECO:0000259" key="9">
    <source>
        <dbReference type="Pfam" id="PF01138"/>
    </source>
</evidence>
<evidence type="ECO:0000256" key="1">
    <source>
        <dbReference type="ARBA" id="ARBA00006678"/>
    </source>
</evidence>
<comment type="subunit">
    <text evidence="7">Homohexameric ring arranged as a trimer of dimers.</text>
</comment>
<keyword evidence="2 7" id="KW-0698">rRNA processing</keyword>
<feature type="domain" description="Exoribonuclease phosphorolytic" evidence="10">
    <location>
        <begin position="178"/>
        <end position="243"/>
    </location>
</feature>
<organism evidence="11 12">
    <name type="scientific">Nakamurella leprariae</name>
    <dbReference type="NCBI Taxonomy" id="2803911"/>
    <lineage>
        <taxon>Bacteria</taxon>
        <taxon>Bacillati</taxon>
        <taxon>Actinomycetota</taxon>
        <taxon>Actinomycetes</taxon>
        <taxon>Nakamurellales</taxon>
        <taxon>Nakamurellaceae</taxon>
        <taxon>Nakamurella</taxon>
    </lineage>
</organism>
<dbReference type="GO" id="GO:0000175">
    <property type="term" value="F:3'-5'-RNA exonuclease activity"/>
    <property type="evidence" value="ECO:0007669"/>
    <property type="project" value="UniProtKB-UniRule"/>
</dbReference>
<dbReference type="PANTHER" id="PTHR11953">
    <property type="entry name" value="EXOSOME COMPLEX COMPONENT"/>
    <property type="match status" value="1"/>
</dbReference>
<accession>A0A938YFH5</accession>
<dbReference type="Gene3D" id="3.30.230.70">
    <property type="entry name" value="GHMP Kinase, N-terminal domain"/>
    <property type="match status" value="1"/>
</dbReference>
<evidence type="ECO:0000313" key="12">
    <source>
        <dbReference type="Proteomes" id="UP000663792"/>
    </source>
</evidence>
<evidence type="ECO:0000256" key="3">
    <source>
        <dbReference type="ARBA" id="ARBA00022555"/>
    </source>
</evidence>
<evidence type="ECO:0000256" key="7">
    <source>
        <dbReference type="HAMAP-Rule" id="MF_00564"/>
    </source>
</evidence>
<keyword evidence="6" id="KW-0694">RNA-binding</keyword>
<dbReference type="InterPro" id="IPR027408">
    <property type="entry name" value="PNPase/RNase_PH_dom_sf"/>
</dbReference>
<feature type="binding site" evidence="7">
    <location>
        <position position="105"/>
    </location>
    <ligand>
        <name>phosphate</name>
        <dbReference type="ChEBI" id="CHEBI:43474"/>
        <note>substrate</note>
    </ligand>
</feature>
<dbReference type="InterPro" id="IPR050080">
    <property type="entry name" value="RNase_PH"/>
</dbReference>
<keyword evidence="12" id="KW-1185">Reference proteome</keyword>
<evidence type="ECO:0000256" key="6">
    <source>
        <dbReference type="ARBA" id="ARBA00022884"/>
    </source>
</evidence>
<dbReference type="InterPro" id="IPR015847">
    <property type="entry name" value="ExoRNase_PH_dom2"/>
</dbReference>
<comment type="similarity">
    <text evidence="1 7">Belongs to the RNase PH family.</text>
</comment>
<dbReference type="EC" id="2.7.7.56" evidence="7"/>
<dbReference type="NCBIfam" id="TIGR01966">
    <property type="entry name" value="RNasePH"/>
    <property type="match status" value="1"/>
</dbReference>
<dbReference type="SUPFAM" id="SSF54211">
    <property type="entry name" value="Ribosomal protein S5 domain 2-like"/>
    <property type="match status" value="1"/>
</dbReference>
<dbReference type="PANTHER" id="PTHR11953:SF0">
    <property type="entry name" value="EXOSOME COMPLEX COMPONENT RRP41"/>
    <property type="match status" value="1"/>
</dbReference>
<dbReference type="GO" id="GO:0016075">
    <property type="term" value="P:rRNA catabolic process"/>
    <property type="evidence" value="ECO:0007669"/>
    <property type="project" value="UniProtKB-UniRule"/>
</dbReference>
<feature type="compositionally biased region" description="Basic and acidic residues" evidence="8">
    <location>
        <begin position="1"/>
        <end position="12"/>
    </location>
</feature>
<dbReference type="InterPro" id="IPR036345">
    <property type="entry name" value="ExoRNase_PH_dom2_sf"/>
</dbReference>
<keyword evidence="4 7" id="KW-0819">tRNA processing</keyword>
<keyword evidence="3 7" id="KW-0820">tRNA-binding</keyword>
<dbReference type="Pfam" id="PF01138">
    <property type="entry name" value="RNase_PH"/>
    <property type="match status" value="1"/>
</dbReference>
<dbReference type="SUPFAM" id="SSF55666">
    <property type="entry name" value="Ribonuclease PH domain 2-like"/>
    <property type="match status" value="1"/>
</dbReference>
<dbReference type="PROSITE" id="PS01277">
    <property type="entry name" value="RIBONUCLEASE_PH"/>
    <property type="match status" value="1"/>
</dbReference>
<dbReference type="GO" id="GO:0031125">
    <property type="term" value="P:rRNA 3'-end processing"/>
    <property type="evidence" value="ECO:0007669"/>
    <property type="project" value="UniProtKB-ARBA"/>
</dbReference>
<protein>
    <recommendedName>
        <fullName evidence="7">Ribonuclease PH</fullName>
        <shortName evidence="7">RNase PH</shortName>
        <ecNumber evidence="7">2.7.7.56</ecNumber>
    </recommendedName>
    <alternativeName>
        <fullName evidence="7">tRNA nucleotidyltransferase</fullName>
    </alternativeName>
</protein>
<name>A0A938YFH5_9ACTN</name>
<dbReference type="RefSeq" id="WP_205260149.1">
    <property type="nucleotide sequence ID" value="NZ_JAERWK010000010.1"/>
</dbReference>
<dbReference type="GO" id="GO:0009022">
    <property type="term" value="F:tRNA nucleotidyltransferase activity"/>
    <property type="evidence" value="ECO:0007669"/>
    <property type="project" value="UniProtKB-UniRule"/>
</dbReference>
<comment type="catalytic activity">
    <reaction evidence="7">
        <text>tRNA(n+1) + phosphate = tRNA(n) + a ribonucleoside 5'-diphosphate</text>
        <dbReference type="Rhea" id="RHEA:10628"/>
        <dbReference type="Rhea" id="RHEA-COMP:17343"/>
        <dbReference type="Rhea" id="RHEA-COMP:17344"/>
        <dbReference type="ChEBI" id="CHEBI:43474"/>
        <dbReference type="ChEBI" id="CHEBI:57930"/>
        <dbReference type="ChEBI" id="CHEBI:173114"/>
        <dbReference type="EC" id="2.7.7.56"/>
    </reaction>
</comment>
<evidence type="ECO:0000256" key="4">
    <source>
        <dbReference type="ARBA" id="ARBA00022694"/>
    </source>
</evidence>